<evidence type="ECO:0000313" key="1">
    <source>
        <dbReference type="Proteomes" id="UP000025227"/>
    </source>
</evidence>
<proteinExistence type="predicted"/>
<dbReference type="WBParaSite" id="HCON_00097615-00001">
    <property type="protein sequence ID" value="HCON_00097615-00001"/>
    <property type="gene ID" value="HCON_00097615"/>
</dbReference>
<organism evidence="1 2">
    <name type="scientific">Haemonchus contortus</name>
    <name type="common">Barber pole worm</name>
    <dbReference type="NCBI Taxonomy" id="6289"/>
    <lineage>
        <taxon>Eukaryota</taxon>
        <taxon>Metazoa</taxon>
        <taxon>Ecdysozoa</taxon>
        <taxon>Nematoda</taxon>
        <taxon>Chromadorea</taxon>
        <taxon>Rhabditida</taxon>
        <taxon>Rhabditina</taxon>
        <taxon>Rhabditomorpha</taxon>
        <taxon>Strongyloidea</taxon>
        <taxon>Trichostrongylidae</taxon>
        <taxon>Haemonchus</taxon>
    </lineage>
</organism>
<accession>A0A7I4YIP0</accession>
<protein>
    <submittedName>
        <fullName evidence="2">SAM-dependent methyltransferase</fullName>
    </submittedName>
</protein>
<evidence type="ECO:0000313" key="2">
    <source>
        <dbReference type="WBParaSite" id="HCON_00097615-00001"/>
    </source>
</evidence>
<keyword evidence="1" id="KW-1185">Reference proteome</keyword>
<dbReference type="AlphaFoldDB" id="A0A7I4YIP0"/>
<name>A0A7I4YIP0_HAECO</name>
<reference evidence="2" key="1">
    <citation type="submission" date="2020-12" db="UniProtKB">
        <authorList>
            <consortium name="WormBaseParasite"/>
        </authorList>
    </citation>
    <scope>IDENTIFICATION</scope>
    <source>
        <strain evidence="2">MHco3</strain>
    </source>
</reference>
<dbReference type="Proteomes" id="UP000025227">
    <property type="component" value="Unplaced"/>
</dbReference>
<sequence>MIDRHTDIFTTDFGEVSFIDSKLELLYTERTKYWEYLVYSRFM</sequence>